<evidence type="ECO:0000313" key="3">
    <source>
        <dbReference type="EMBL" id="SHM01350.1"/>
    </source>
</evidence>
<sequence length="128" mass="14086">MMKRIVLTSLVALSLAAPVAGPARAQDAGTPDEGLSLMERGAQMFLEGILREMEPAMRDLRDLAEDMGPELRRFVQEMGPAFGELMGKIDDLSAYHPPEMLPNGDIIMRRKTPDEIEPAPPKEGEIDI</sequence>
<protein>
    <recommendedName>
        <fullName evidence="5">AAA+ family ATPase</fullName>
    </recommendedName>
</protein>
<feature type="signal peptide" evidence="2">
    <location>
        <begin position="1"/>
        <end position="25"/>
    </location>
</feature>
<evidence type="ECO:0000256" key="1">
    <source>
        <dbReference type="SAM" id="MobiDB-lite"/>
    </source>
</evidence>
<dbReference type="AlphaFoldDB" id="A0A1M7FBG9"/>
<organism evidence="3 4">
    <name type="scientific">Roseovarius litoreus</name>
    <dbReference type="NCBI Taxonomy" id="1155722"/>
    <lineage>
        <taxon>Bacteria</taxon>
        <taxon>Pseudomonadati</taxon>
        <taxon>Pseudomonadota</taxon>
        <taxon>Alphaproteobacteria</taxon>
        <taxon>Rhodobacterales</taxon>
        <taxon>Roseobacteraceae</taxon>
        <taxon>Roseovarius</taxon>
    </lineage>
</organism>
<feature type="region of interest" description="Disordered" evidence="1">
    <location>
        <begin position="101"/>
        <end position="128"/>
    </location>
</feature>
<evidence type="ECO:0008006" key="5">
    <source>
        <dbReference type="Google" id="ProtNLM"/>
    </source>
</evidence>
<proteinExistence type="predicted"/>
<evidence type="ECO:0000313" key="4">
    <source>
        <dbReference type="Proteomes" id="UP000322545"/>
    </source>
</evidence>
<reference evidence="3 4" key="1">
    <citation type="submission" date="2016-11" db="EMBL/GenBank/DDBJ databases">
        <authorList>
            <person name="Varghese N."/>
            <person name="Submissions S."/>
        </authorList>
    </citation>
    <scope>NUCLEOTIDE SEQUENCE [LARGE SCALE GENOMIC DNA]</scope>
    <source>
        <strain evidence="3 4">DSM 28249</strain>
    </source>
</reference>
<keyword evidence="2" id="KW-0732">Signal</keyword>
<dbReference type="Proteomes" id="UP000322545">
    <property type="component" value="Unassembled WGS sequence"/>
</dbReference>
<keyword evidence="4" id="KW-1185">Reference proteome</keyword>
<dbReference type="EMBL" id="FRCB01000004">
    <property type="protein sequence ID" value="SHM01350.1"/>
    <property type="molecule type" value="Genomic_DNA"/>
</dbReference>
<feature type="compositionally biased region" description="Basic and acidic residues" evidence="1">
    <location>
        <begin position="107"/>
        <end position="128"/>
    </location>
</feature>
<feature type="chain" id="PRO_5012545507" description="AAA+ family ATPase" evidence="2">
    <location>
        <begin position="26"/>
        <end position="128"/>
    </location>
</feature>
<accession>A0A1M7FBG9</accession>
<name>A0A1M7FBG9_9RHOB</name>
<gene>
    <name evidence="3" type="ORF">SAMN05443432_104126</name>
</gene>
<evidence type="ECO:0000256" key="2">
    <source>
        <dbReference type="SAM" id="SignalP"/>
    </source>
</evidence>